<protein>
    <submittedName>
        <fullName evidence="2">Uncharacterized protein</fullName>
    </submittedName>
</protein>
<feature type="region of interest" description="Disordered" evidence="1">
    <location>
        <begin position="507"/>
        <end position="527"/>
    </location>
</feature>
<keyword evidence="3" id="KW-1185">Reference proteome</keyword>
<name>A0A9K3PLD6_9STRA</name>
<evidence type="ECO:0000256" key="1">
    <source>
        <dbReference type="SAM" id="MobiDB-lite"/>
    </source>
</evidence>
<feature type="compositionally biased region" description="Polar residues" evidence="1">
    <location>
        <begin position="1"/>
        <end position="14"/>
    </location>
</feature>
<accession>A0A9K3PLD6</accession>
<sequence>MSNTTAPDAFSPSTDNDDATVITGKPNSRPSATKVWKEIVVKLRFQADENLQTRDVSHLAFGVFTAMKNKFETSLSIKTNENRELRTLQAPNEDDFQKLFKVTHRRGNKAKKIRAQSLIIFRIGTAMTLTTIRKEPTVSDALKRTYGNLVYYPWTEDVHDVVPLGFFVGPMPKYMTTTQFEEEVLQYIAAKAHMEPKRIPKYRCVMETVSAFHPATEHRIKCQAFTIQAEKVNAQKLHKILEKAFTPATKQLLVVPFEDRRNQPDDFAKAVLSQAALEGKHRIVAIHGIHPDTMFEFEGILQQTFLKLYLQVHTIADLGTAGGTHMDRAFIHGDTTVTSSTSAELEITQHRPDSAQTWNQWKRACQLWCDTYTGALHSPLGKWLHPHEKMQRLWPYYYDPTTKRLFVRTPTGFSQHRYNRHRKRFKPNVQRIVTTLPQSCYPVECLEGHYGFYVPRGQHNVLEEPSPPTPACFEEFLDSQPEWSRDMLGTLESNFSYEEIASKLRETQNHPSSACDGSVANNQGTFG</sequence>
<reference evidence="2" key="1">
    <citation type="journal article" date="2021" name="Sci. Rep.">
        <title>Diploid genomic architecture of Nitzschia inconspicua, an elite biomass production diatom.</title>
        <authorList>
            <person name="Oliver A."/>
            <person name="Podell S."/>
            <person name="Pinowska A."/>
            <person name="Traller J.C."/>
            <person name="Smith S.R."/>
            <person name="McClure R."/>
            <person name="Beliaev A."/>
            <person name="Bohutskyi P."/>
            <person name="Hill E.A."/>
            <person name="Rabines A."/>
            <person name="Zheng H."/>
            <person name="Allen L.Z."/>
            <person name="Kuo A."/>
            <person name="Grigoriev I.V."/>
            <person name="Allen A.E."/>
            <person name="Hazlebeck D."/>
            <person name="Allen E.E."/>
        </authorList>
    </citation>
    <scope>NUCLEOTIDE SEQUENCE</scope>
    <source>
        <strain evidence="2">Hildebrandi</strain>
    </source>
</reference>
<evidence type="ECO:0000313" key="3">
    <source>
        <dbReference type="Proteomes" id="UP000693970"/>
    </source>
</evidence>
<evidence type="ECO:0000313" key="2">
    <source>
        <dbReference type="EMBL" id="KAG7351760.1"/>
    </source>
</evidence>
<comment type="caution">
    <text evidence="2">The sequence shown here is derived from an EMBL/GenBank/DDBJ whole genome shotgun (WGS) entry which is preliminary data.</text>
</comment>
<dbReference type="EMBL" id="JAGRRH010000017">
    <property type="protein sequence ID" value="KAG7351760.1"/>
    <property type="molecule type" value="Genomic_DNA"/>
</dbReference>
<feature type="region of interest" description="Disordered" evidence="1">
    <location>
        <begin position="1"/>
        <end position="30"/>
    </location>
</feature>
<dbReference type="Proteomes" id="UP000693970">
    <property type="component" value="Unassembled WGS sequence"/>
</dbReference>
<dbReference type="AlphaFoldDB" id="A0A9K3PLD6"/>
<gene>
    <name evidence="2" type="ORF">IV203_007808</name>
</gene>
<organism evidence="2 3">
    <name type="scientific">Nitzschia inconspicua</name>
    <dbReference type="NCBI Taxonomy" id="303405"/>
    <lineage>
        <taxon>Eukaryota</taxon>
        <taxon>Sar</taxon>
        <taxon>Stramenopiles</taxon>
        <taxon>Ochrophyta</taxon>
        <taxon>Bacillariophyta</taxon>
        <taxon>Bacillariophyceae</taxon>
        <taxon>Bacillariophycidae</taxon>
        <taxon>Bacillariales</taxon>
        <taxon>Bacillariaceae</taxon>
        <taxon>Nitzschia</taxon>
    </lineage>
</organism>
<proteinExistence type="predicted"/>
<reference evidence="2" key="2">
    <citation type="submission" date="2021-04" db="EMBL/GenBank/DDBJ databases">
        <authorList>
            <person name="Podell S."/>
        </authorList>
    </citation>
    <scope>NUCLEOTIDE SEQUENCE</scope>
    <source>
        <strain evidence="2">Hildebrandi</strain>
    </source>
</reference>